<dbReference type="PROSITE" id="PS51257">
    <property type="entry name" value="PROKAR_LIPOPROTEIN"/>
    <property type="match status" value="1"/>
</dbReference>
<accession>A0ABT4Q6T8</accession>
<evidence type="ECO:0000313" key="5">
    <source>
        <dbReference type="Proteomes" id="UP001527882"/>
    </source>
</evidence>
<feature type="chain" id="PRO_5045840933" evidence="2">
    <location>
        <begin position="26"/>
        <end position="410"/>
    </location>
</feature>
<keyword evidence="2" id="KW-0732">Signal</keyword>
<dbReference type="PANTHER" id="PTHR43283">
    <property type="entry name" value="BETA-LACTAMASE-RELATED"/>
    <property type="match status" value="1"/>
</dbReference>
<organism evidence="4 5">
    <name type="scientific">Paenibacillus gyeongsangnamensis</name>
    <dbReference type="NCBI Taxonomy" id="3388067"/>
    <lineage>
        <taxon>Bacteria</taxon>
        <taxon>Bacillati</taxon>
        <taxon>Bacillota</taxon>
        <taxon>Bacilli</taxon>
        <taxon>Bacillales</taxon>
        <taxon>Paenibacillaceae</taxon>
        <taxon>Paenibacillus</taxon>
    </lineage>
</organism>
<feature type="compositionally biased region" description="Low complexity" evidence="1">
    <location>
        <begin position="31"/>
        <end position="44"/>
    </location>
</feature>
<dbReference type="InterPro" id="IPR001466">
    <property type="entry name" value="Beta-lactam-related"/>
</dbReference>
<dbReference type="SUPFAM" id="SSF56601">
    <property type="entry name" value="beta-lactamase/transpeptidase-like"/>
    <property type="match status" value="1"/>
</dbReference>
<feature type="signal peptide" evidence="2">
    <location>
        <begin position="1"/>
        <end position="25"/>
    </location>
</feature>
<sequence>MNPGMKRSVLLLCSLVLALSLAACAKQQAAPPSAAGQPSKQAPAFTDAAKPDYWPTAGWKTTSPEAQGMDSETLAEALQSYKDHNLHSVVVVRNGYLVAEAYSSGYQADTIQELHSATKSVTSSLVGMAVAEKKLKDLNQKVSDYFPEIASDPKKANMTVEHLLYMASGLDWNNNGEQSSLELMGSPDWMKYILSKPSRAEPGTVFHYSNGDAHLMSGIMQKATGQTLYDYAKPRLFEPLGITASDWKKDPQGYSIGAWSLMLTPRDMAKLGFLYMNHGVWDGRAVVPEQWIDASWEKRAPQKFNDGTQGGYGYYWWMKQLAPDTASAQWKQEVYFAAGSGGQRIFIVPGLKMIVAVTANNDNEAIMPEQLLFALAGSVKSDKALPESPEAAAKWTQAAEAFKQVKDKPE</sequence>
<dbReference type="Proteomes" id="UP001527882">
    <property type="component" value="Unassembled WGS sequence"/>
</dbReference>
<protein>
    <submittedName>
        <fullName evidence="4">Serine hydrolase</fullName>
    </submittedName>
</protein>
<name>A0ABT4Q6T8_9BACL</name>
<dbReference type="Pfam" id="PF00144">
    <property type="entry name" value="Beta-lactamase"/>
    <property type="match status" value="1"/>
</dbReference>
<keyword evidence="4" id="KW-0378">Hydrolase</keyword>
<feature type="region of interest" description="Disordered" evidence="1">
    <location>
        <begin position="31"/>
        <end position="66"/>
    </location>
</feature>
<evidence type="ECO:0000256" key="1">
    <source>
        <dbReference type="SAM" id="MobiDB-lite"/>
    </source>
</evidence>
<dbReference type="RefSeq" id="WP_269880965.1">
    <property type="nucleotide sequence ID" value="NZ_JAQAGZ010000005.1"/>
</dbReference>
<dbReference type="EMBL" id="JAQAGZ010000005">
    <property type="protein sequence ID" value="MCZ8512511.1"/>
    <property type="molecule type" value="Genomic_DNA"/>
</dbReference>
<dbReference type="Gene3D" id="3.40.710.10">
    <property type="entry name" value="DD-peptidase/beta-lactamase superfamily"/>
    <property type="match status" value="1"/>
</dbReference>
<dbReference type="InterPro" id="IPR012338">
    <property type="entry name" value="Beta-lactam/transpept-like"/>
</dbReference>
<proteinExistence type="predicted"/>
<evidence type="ECO:0000259" key="3">
    <source>
        <dbReference type="Pfam" id="PF00144"/>
    </source>
</evidence>
<dbReference type="GO" id="GO:0016787">
    <property type="term" value="F:hydrolase activity"/>
    <property type="evidence" value="ECO:0007669"/>
    <property type="project" value="UniProtKB-KW"/>
</dbReference>
<reference evidence="4 5" key="1">
    <citation type="submission" date="2022-12" db="EMBL/GenBank/DDBJ databases">
        <title>Draft genome sequence of Paenibacillus sp. dW9.</title>
        <authorList>
            <person name="Choi E.-W."/>
            <person name="Kim D.-U."/>
        </authorList>
    </citation>
    <scope>NUCLEOTIDE SEQUENCE [LARGE SCALE GENOMIC DNA]</scope>
    <source>
        <strain evidence="5">dW9</strain>
    </source>
</reference>
<keyword evidence="5" id="KW-1185">Reference proteome</keyword>
<dbReference type="InterPro" id="IPR050789">
    <property type="entry name" value="Diverse_Enzym_Activities"/>
</dbReference>
<evidence type="ECO:0000313" key="4">
    <source>
        <dbReference type="EMBL" id="MCZ8512511.1"/>
    </source>
</evidence>
<evidence type="ECO:0000256" key="2">
    <source>
        <dbReference type="SAM" id="SignalP"/>
    </source>
</evidence>
<gene>
    <name evidence="4" type="ORF">O9H85_08790</name>
</gene>
<comment type="caution">
    <text evidence="4">The sequence shown here is derived from an EMBL/GenBank/DDBJ whole genome shotgun (WGS) entry which is preliminary data.</text>
</comment>
<dbReference type="PANTHER" id="PTHR43283:SF7">
    <property type="entry name" value="BETA-LACTAMASE-RELATED DOMAIN-CONTAINING PROTEIN"/>
    <property type="match status" value="1"/>
</dbReference>
<feature type="domain" description="Beta-lactamase-related" evidence="3">
    <location>
        <begin position="88"/>
        <end position="364"/>
    </location>
</feature>